<dbReference type="EMBL" id="UINC01079590">
    <property type="protein sequence ID" value="SVC21720.1"/>
    <property type="molecule type" value="Genomic_DNA"/>
</dbReference>
<reference evidence="2" key="1">
    <citation type="submission" date="2018-05" db="EMBL/GenBank/DDBJ databases">
        <authorList>
            <person name="Lanie J.A."/>
            <person name="Ng W.-L."/>
            <person name="Kazmierczak K.M."/>
            <person name="Andrzejewski T.M."/>
            <person name="Davidsen T.M."/>
            <person name="Wayne K.J."/>
            <person name="Tettelin H."/>
            <person name="Glass J.I."/>
            <person name="Rusch D."/>
            <person name="Podicherti R."/>
            <person name="Tsui H.-C.T."/>
            <person name="Winkler M.E."/>
        </authorList>
    </citation>
    <scope>NUCLEOTIDE SEQUENCE</scope>
</reference>
<organism evidence="2">
    <name type="scientific">marine metagenome</name>
    <dbReference type="NCBI Taxonomy" id="408172"/>
    <lineage>
        <taxon>unclassified sequences</taxon>
        <taxon>metagenomes</taxon>
        <taxon>ecological metagenomes</taxon>
    </lineage>
</organism>
<feature type="non-terminal residue" evidence="2">
    <location>
        <position position="1"/>
    </location>
</feature>
<feature type="region of interest" description="Disordered" evidence="1">
    <location>
        <begin position="334"/>
        <end position="359"/>
    </location>
</feature>
<sequence>APDDLEGVRPGQYGVPMVKPAPPITGQFLPFFEKDRPPGFKKPPQEEKPPGEEGGFQPDIGFDPDADTPLDTTPPPGYDKYLSDWKKQHPFTRFKPFQPRPGHQYPTRPGAGPRGTGIDPETGEVIFDDKLSPIPPGRISGGRKPSDRPKHWDMPNFIRRAIKADASKASARTREMKTTGAEGKWLGDVTASTGSYRRAANTFRSYAKMVQDRAVGITERANFHSPIDLYGVMDLMENSPLGVTDEEVNALVQQIQGRVIYKERKGGVGSEAQKQIATQEIALQKADWDRSRGVANKIIGGASDRVDWGLTIWDRLGKDAPKINVAPPLLGPNIIGRRQDQSLDSPALGTDSPRLGPPKNVAIDDAIKKIREASLWSWEKFYTGNLMMHGRHMKSKIDDMDIADEALKADKARIKKEADEAG</sequence>
<gene>
    <name evidence="2" type="ORF">METZ01_LOCUS274574</name>
</gene>
<evidence type="ECO:0000256" key="1">
    <source>
        <dbReference type="SAM" id="MobiDB-lite"/>
    </source>
</evidence>
<feature type="compositionally biased region" description="Basic and acidic residues" evidence="1">
    <location>
        <begin position="32"/>
        <end position="51"/>
    </location>
</feature>
<name>A0A382KB82_9ZZZZ</name>
<accession>A0A382KB82</accession>
<protein>
    <submittedName>
        <fullName evidence="2">Uncharacterized protein</fullName>
    </submittedName>
</protein>
<feature type="region of interest" description="Disordered" evidence="1">
    <location>
        <begin position="1"/>
        <end position="153"/>
    </location>
</feature>
<feature type="compositionally biased region" description="Basic and acidic residues" evidence="1">
    <location>
        <begin position="144"/>
        <end position="153"/>
    </location>
</feature>
<proteinExistence type="predicted"/>
<evidence type="ECO:0000313" key="2">
    <source>
        <dbReference type="EMBL" id="SVC21720.1"/>
    </source>
</evidence>
<dbReference type="AlphaFoldDB" id="A0A382KB82"/>
<feature type="non-terminal residue" evidence="2">
    <location>
        <position position="422"/>
    </location>
</feature>